<evidence type="ECO:0000313" key="3">
    <source>
        <dbReference type="Proteomes" id="UP001464387"/>
    </source>
</evidence>
<dbReference type="InterPro" id="IPR008490">
    <property type="entry name" value="Transposase_InsH_N"/>
</dbReference>
<comment type="caution">
    <text evidence="2">The sequence shown here is derived from an EMBL/GenBank/DDBJ whole genome shotgun (WGS) entry which is preliminary data.</text>
</comment>
<reference evidence="2 3" key="1">
    <citation type="journal article" date="2024" name="Proc. Natl. Acad. Sci. U.S.A.">
        <title>The evolutionary genomics of adaptation to stress in wild rhizobium bacteria.</title>
        <authorList>
            <person name="Kehlet-Delgado H."/>
            <person name="Montoya A.P."/>
            <person name="Jensen K.T."/>
            <person name="Wendlandt C.E."/>
            <person name="Dexheimer C."/>
            <person name="Roberts M."/>
            <person name="Torres Martinez L."/>
            <person name="Friesen M.L."/>
            <person name="Griffitts J.S."/>
            <person name="Porter S.S."/>
        </authorList>
    </citation>
    <scope>NUCLEOTIDE SEQUENCE [LARGE SCALE GENOMIC DNA]</scope>
    <source>
        <strain evidence="2 3">M0729</strain>
    </source>
</reference>
<accession>A0ABV1YRT6</accession>
<evidence type="ECO:0000259" key="1">
    <source>
        <dbReference type="Pfam" id="PF05598"/>
    </source>
</evidence>
<gene>
    <name evidence="2" type="ORF">NKI33_32725</name>
</gene>
<dbReference type="EMBL" id="JAMYPJ010000093">
    <property type="protein sequence ID" value="MER8937689.1"/>
    <property type="molecule type" value="Genomic_DNA"/>
</dbReference>
<name>A0ABV1YRT6_9HYPH</name>
<keyword evidence="3" id="KW-1185">Reference proteome</keyword>
<feature type="domain" description="Transposase InsH N-terminal" evidence="1">
    <location>
        <begin position="35"/>
        <end position="96"/>
    </location>
</feature>
<dbReference type="Pfam" id="PF05598">
    <property type="entry name" value="DUF772"/>
    <property type="match status" value="1"/>
</dbReference>
<dbReference type="Proteomes" id="UP001464387">
    <property type="component" value="Unassembled WGS sequence"/>
</dbReference>
<protein>
    <submittedName>
        <fullName evidence="2">Transposase</fullName>
    </submittedName>
</protein>
<organism evidence="2 3">
    <name type="scientific">Mesorhizobium opportunistum</name>
    <dbReference type="NCBI Taxonomy" id="593909"/>
    <lineage>
        <taxon>Bacteria</taxon>
        <taxon>Pseudomonadati</taxon>
        <taxon>Pseudomonadota</taxon>
        <taxon>Alphaproteobacteria</taxon>
        <taxon>Hyphomicrobiales</taxon>
        <taxon>Phyllobacteriaceae</taxon>
        <taxon>Mesorhizobium</taxon>
    </lineage>
</organism>
<sequence>MTCDSLNQYIGLRDAVSRRRIGQEKFGFAVDRGQHSSLDALARLIDWVPIDQALCVISCSAKGESAWPPEALFKAMLLSIWYDLSDVKLAEALHDRGWRYQKRFAA</sequence>
<dbReference type="RefSeq" id="WP_352657971.1">
    <property type="nucleotide sequence ID" value="NZ_JAMYMY010000087.1"/>
</dbReference>
<evidence type="ECO:0000313" key="2">
    <source>
        <dbReference type="EMBL" id="MER8937689.1"/>
    </source>
</evidence>
<proteinExistence type="predicted"/>